<feature type="chain" id="PRO_5032756723" description="Glutamine amidotransferase domain-containing protein" evidence="3">
    <location>
        <begin position="27"/>
        <end position="769"/>
    </location>
</feature>
<keyword evidence="2" id="KW-1133">Transmembrane helix</keyword>
<evidence type="ECO:0000256" key="2">
    <source>
        <dbReference type="SAM" id="Phobius"/>
    </source>
</evidence>
<feature type="signal peptide" evidence="3">
    <location>
        <begin position="1"/>
        <end position="26"/>
    </location>
</feature>
<dbReference type="EMBL" id="CP066681">
    <property type="protein sequence ID" value="QQG36131.1"/>
    <property type="molecule type" value="Genomic_DNA"/>
</dbReference>
<name>A0A7T5R2A3_9BACT</name>
<organism evidence="4 5">
    <name type="scientific">Micavibrio aeruginosavorus</name>
    <dbReference type="NCBI Taxonomy" id="349221"/>
    <lineage>
        <taxon>Bacteria</taxon>
        <taxon>Pseudomonadati</taxon>
        <taxon>Bdellovibrionota</taxon>
        <taxon>Bdellovibrionia</taxon>
        <taxon>Bdellovibrionales</taxon>
        <taxon>Pseudobdellovibrionaceae</taxon>
        <taxon>Micavibrio</taxon>
    </lineage>
</organism>
<feature type="region of interest" description="Disordered" evidence="1">
    <location>
        <begin position="597"/>
        <end position="618"/>
    </location>
</feature>
<evidence type="ECO:0008006" key="6">
    <source>
        <dbReference type="Google" id="ProtNLM"/>
    </source>
</evidence>
<sequence>MSSRRSLASHFAAAALAFGVAQGALAQTAPTAPAASAPTAATPAQAIVTQRSFSSFDPHLPPGAIGGLGALYLAFCLYAWRRGPKGALPRAFAGAVLLYGLANHQKITEEREALPTEVLVLSDESPSQSLGDRARTTQAARESLIAGLKNIPGVNIRSVRAGGEKDGIAPDGTRILSAIDDHLSDVPRSRVGGVFILSDGQVHDSTVSTFNAGEGVPVHALISGRSGEHDRRVVIEEISRFGIVNKKQDIKFRVVDDGAMPRQGAPVSVTIHHDGKLVETRQVKPGESVSASLNIPHAGPNVIEIKTADVEGEVTSVNNRAAASVEGIHEKLSVLIISGSPTQNTRMWRGLLKSDPDVDPVHFMVQRFPEQLDDIPREEFSLVPFPMNEVFAENLKKFNLVIFDGYENRHLLPSVYIENIARYVKEGGALLVMSGPEYAGPHSLYNTALGPILPAMPNGQVTEKAYTPRISERGHRHPAMRGLEGANRPGDAKSAPAWGSWHRAIDVTGPQGEIVMEGPDKKPLLILSRHEQGRVAMLQSDSLWRWQRDFEKPGPYASMLLQTAHWLMKNPALDEEALRLAHEQKNLVVSQQTMADKSTPVTVTTPSGKTMNVTPEAGEPGIWRAKVPANEMGLYRAEQGGKNARIAYINVGPANPREFIGTVSTTDILKPLADRSGGVAARMTDTTGALALPRLQPVAAGEKPAAGRDSLTVRMTNESVLRGIDKKPFVPNWALMLAFFTAMAAAYWRQSEKPFFGRKDKAATPGGPA</sequence>
<keyword evidence="3" id="KW-0732">Signal</keyword>
<keyword evidence="2" id="KW-0812">Transmembrane</keyword>
<keyword evidence="2" id="KW-0472">Membrane</keyword>
<feature type="transmembrane region" description="Helical" evidence="2">
    <location>
        <begin position="729"/>
        <end position="748"/>
    </location>
</feature>
<dbReference type="Proteomes" id="UP000595362">
    <property type="component" value="Chromosome"/>
</dbReference>
<gene>
    <name evidence="4" type="ORF">HYS17_11680</name>
</gene>
<dbReference type="Gene3D" id="3.40.50.880">
    <property type="match status" value="1"/>
</dbReference>
<proteinExistence type="predicted"/>
<dbReference type="PANTHER" id="PTHR37947">
    <property type="entry name" value="BLL2462 PROTEIN"/>
    <property type="match status" value="1"/>
</dbReference>
<dbReference type="SUPFAM" id="SSF52317">
    <property type="entry name" value="Class I glutamine amidotransferase-like"/>
    <property type="match status" value="1"/>
</dbReference>
<evidence type="ECO:0000313" key="4">
    <source>
        <dbReference type="EMBL" id="QQG36131.1"/>
    </source>
</evidence>
<dbReference type="PROSITE" id="PS51318">
    <property type="entry name" value="TAT"/>
    <property type="match status" value="1"/>
</dbReference>
<evidence type="ECO:0000256" key="3">
    <source>
        <dbReference type="SAM" id="SignalP"/>
    </source>
</evidence>
<evidence type="ECO:0000313" key="5">
    <source>
        <dbReference type="Proteomes" id="UP000595362"/>
    </source>
</evidence>
<feature type="region of interest" description="Disordered" evidence="1">
    <location>
        <begin position="473"/>
        <end position="497"/>
    </location>
</feature>
<dbReference type="PANTHER" id="PTHR37947:SF1">
    <property type="entry name" value="BLL2462 PROTEIN"/>
    <property type="match status" value="1"/>
</dbReference>
<dbReference type="InterPro" id="IPR029062">
    <property type="entry name" value="Class_I_gatase-like"/>
</dbReference>
<feature type="compositionally biased region" description="Polar residues" evidence="1">
    <location>
        <begin position="597"/>
        <end position="613"/>
    </location>
</feature>
<dbReference type="AlphaFoldDB" id="A0A7T5R2A3"/>
<protein>
    <recommendedName>
        <fullName evidence="6">Glutamine amidotransferase domain-containing protein</fullName>
    </recommendedName>
</protein>
<dbReference type="InterPro" id="IPR006311">
    <property type="entry name" value="TAT_signal"/>
</dbReference>
<reference evidence="4 5" key="1">
    <citation type="submission" date="2020-07" db="EMBL/GenBank/DDBJ databases">
        <title>Huge and variable diversity of episymbiotic CPR bacteria and DPANN archaea in groundwater ecosystems.</title>
        <authorList>
            <person name="He C.Y."/>
            <person name="Keren R."/>
            <person name="Whittaker M."/>
            <person name="Farag I.F."/>
            <person name="Doudna J."/>
            <person name="Cate J.H.D."/>
            <person name="Banfield J.F."/>
        </authorList>
    </citation>
    <scope>NUCLEOTIDE SEQUENCE [LARGE SCALE GENOMIC DNA]</scope>
    <source>
        <strain evidence="4">NC_groundwater_70_Ag_B-0.1um_54_66</strain>
    </source>
</reference>
<accession>A0A7T5R2A3</accession>
<evidence type="ECO:0000256" key="1">
    <source>
        <dbReference type="SAM" id="MobiDB-lite"/>
    </source>
</evidence>